<dbReference type="HOGENOM" id="CLU_1913672_0_0_9"/>
<organism evidence="1 2">
    <name type="scientific">Desulfitobacterium hafniense (strain Y51)</name>
    <dbReference type="NCBI Taxonomy" id="138119"/>
    <lineage>
        <taxon>Bacteria</taxon>
        <taxon>Bacillati</taxon>
        <taxon>Bacillota</taxon>
        <taxon>Clostridia</taxon>
        <taxon>Eubacteriales</taxon>
        <taxon>Desulfitobacteriaceae</taxon>
        <taxon>Desulfitobacterium</taxon>
    </lineage>
</organism>
<dbReference type="EMBL" id="AP008230">
    <property type="protein sequence ID" value="BAE85384.1"/>
    <property type="molecule type" value="Genomic_DNA"/>
</dbReference>
<dbReference type="KEGG" id="dsy:DSY3595"/>
<gene>
    <name evidence="1" type="ordered locus">DSY3595</name>
</gene>
<protein>
    <submittedName>
        <fullName evidence="1">Uncharacterized protein</fullName>
    </submittedName>
</protein>
<dbReference type="AlphaFoldDB" id="Q24RF8"/>
<sequence length="132" mass="14680">MRGFSIIYTFPYIKQQAIHSIPYKISRLRSCPNRLALYYYCLIRHFSTGIIKQIPLAGEFSPAFSWMAAMIFSTASSLTILKMISFSVSTVIPIIDLCTGPEPRALMTVPPPAPAWRAISTTSSAKPALTMM</sequence>
<reference evidence="1 2" key="1">
    <citation type="journal article" date="2006" name="J. Bacteriol.">
        <title>Complete genome sequence of the dehalorespiring bacterium Desulfitobacterium hafniense Y51 and comparison with Dehalococcoides ethenogenes 195.</title>
        <authorList>
            <person name="Nonaka H."/>
            <person name="Keresztes G."/>
            <person name="Shinoda Y."/>
            <person name="Ikenaga Y."/>
            <person name="Abe M."/>
            <person name="Naito K."/>
            <person name="Inatomi K."/>
            <person name="Furukawa K."/>
            <person name="Inui M."/>
            <person name="Yukawa H."/>
        </authorList>
    </citation>
    <scope>NUCLEOTIDE SEQUENCE [LARGE SCALE GENOMIC DNA]</scope>
    <source>
        <strain evidence="1 2">Y51</strain>
    </source>
</reference>
<proteinExistence type="predicted"/>
<name>Q24RF8_DESHY</name>
<evidence type="ECO:0000313" key="2">
    <source>
        <dbReference type="Proteomes" id="UP000001946"/>
    </source>
</evidence>
<keyword evidence="2" id="KW-1185">Reference proteome</keyword>
<evidence type="ECO:0000313" key="1">
    <source>
        <dbReference type="EMBL" id="BAE85384.1"/>
    </source>
</evidence>
<accession>Q24RF8</accession>
<dbReference type="Proteomes" id="UP000001946">
    <property type="component" value="Chromosome"/>
</dbReference>